<evidence type="ECO:0000256" key="3">
    <source>
        <dbReference type="ARBA" id="ARBA00022576"/>
    </source>
</evidence>
<evidence type="ECO:0000313" key="9">
    <source>
        <dbReference type="EMBL" id="CAH0536338.1"/>
    </source>
</evidence>
<comment type="caution">
    <text evidence="9">The sequence shown here is derived from an EMBL/GenBank/DDBJ whole genome shotgun (WGS) entry which is preliminary data.</text>
</comment>
<dbReference type="InterPro" id="IPR029043">
    <property type="entry name" value="GcvT/YgfZ_C"/>
</dbReference>
<dbReference type="Gene3D" id="4.10.1250.10">
    <property type="entry name" value="Aminomethyltransferase fragment"/>
    <property type="match status" value="1"/>
</dbReference>
<dbReference type="EMBL" id="CAKLDM010000001">
    <property type="protein sequence ID" value="CAH0536338.1"/>
    <property type="molecule type" value="Genomic_DNA"/>
</dbReference>
<keyword evidence="3" id="KW-0032">Aminotransferase</keyword>
<evidence type="ECO:0000256" key="2">
    <source>
        <dbReference type="ARBA" id="ARBA00012616"/>
    </source>
</evidence>
<dbReference type="InterPro" id="IPR006222">
    <property type="entry name" value="GCVT_N"/>
</dbReference>
<dbReference type="Proteomes" id="UP000838748">
    <property type="component" value="Unassembled WGS sequence"/>
</dbReference>
<reference evidence="9" key="1">
    <citation type="submission" date="2021-11" db="EMBL/GenBank/DDBJ databases">
        <authorList>
            <person name="Rodrigo-Torres L."/>
            <person name="Arahal R. D."/>
            <person name="Lucena T."/>
        </authorList>
    </citation>
    <scope>NUCLEOTIDE SEQUENCE</scope>
    <source>
        <strain evidence="9">CECT 7928</strain>
    </source>
</reference>
<dbReference type="NCBIfam" id="NF010093">
    <property type="entry name" value="PRK13579.1"/>
    <property type="match status" value="1"/>
</dbReference>
<protein>
    <recommendedName>
        <fullName evidence="2">aminomethyltransferase</fullName>
        <ecNumber evidence="2">2.1.2.10</ecNumber>
    </recommendedName>
    <alternativeName>
        <fullName evidence="5">Glycine cleavage system T protein</fullName>
    </alternativeName>
</protein>
<dbReference type="InterPro" id="IPR027266">
    <property type="entry name" value="TrmE/GcvT-like"/>
</dbReference>
<dbReference type="InterPro" id="IPR006223">
    <property type="entry name" value="GcvT"/>
</dbReference>
<dbReference type="NCBIfam" id="NF001567">
    <property type="entry name" value="PRK00389.1"/>
    <property type="match status" value="1"/>
</dbReference>
<dbReference type="PANTHER" id="PTHR43757">
    <property type="entry name" value="AMINOMETHYLTRANSFERASE"/>
    <property type="match status" value="1"/>
</dbReference>
<accession>A0ABM8ZZ74</accession>
<sequence>MTQENEQLLQTPLYSVHVECGAKMVPFAGYEMPVQYPLGVKKEHLHTRDAAGLFDVSHMGQLRLHGEGAAKLLESLVPVDIIDLSEGKQRYAFFTNEQGGILDDLMVANFGDHLFLVVNAACKDQDIAHISKHLPEDVKLEVIEDRALLALQGPKAAEVLSDIQPEVADMLFMDIKKTQLDGIECYVSRSGYTGEDGYEISVPSDQAEALARKLTAYEQVEWIGLGARDSLRLECGLCLYGHDLDTTTTPVEASLLWGISKIRRADGERAGGFPGAEIILEQIATKDVSRKRVGLVGQTKAPVREGVELFDSEGTKIGVVTSGTAGPNAGKPVSMAYIRADLAAVDTEVLAEVRGKMLPMTVAKMPFVPQRYYRG</sequence>
<evidence type="ECO:0000256" key="4">
    <source>
        <dbReference type="ARBA" id="ARBA00022679"/>
    </source>
</evidence>
<organism evidence="9 10">
    <name type="scientific">Vibrio marisflavi CECT 7928</name>
    <dbReference type="NCBI Taxonomy" id="634439"/>
    <lineage>
        <taxon>Bacteria</taxon>
        <taxon>Pseudomonadati</taxon>
        <taxon>Pseudomonadota</taxon>
        <taxon>Gammaproteobacteria</taxon>
        <taxon>Vibrionales</taxon>
        <taxon>Vibrionaceae</taxon>
        <taxon>Vibrio</taxon>
    </lineage>
</organism>
<dbReference type="PIRSF" id="PIRSF006487">
    <property type="entry name" value="GcvT"/>
    <property type="match status" value="1"/>
</dbReference>
<proteinExistence type="inferred from homology"/>
<dbReference type="Gene3D" id="3.30.70.1400">
    <property type="entry name" value="Aminomethyltransferase beta-barrel domains"/>
    <property type="match status" value="1"/>
</dbReference>
<dbReference type="SUPFAM" id="SSF103025">
    <property type="entry name" value="Folate-binding domain"/>
    <property type="match status" value="1"/>
</dbReference>
<dbReference type="NCBIfam" id="TIGR00528">
    <property type="entry name" value="gcvT"/>
    <property type="match status" value="1"/>
</dbReference>
<keyword evidence="10" id="KW-1185">Reference proteome</keyword>
<comment type="catalytic activity">
    <reaction evidence="6">
        <text>N(6)-[(R)-S(8)-aminomethyldihydrolipoyl]-L-lysyl-[protein] + (6S)-5,6,7,8-tetrahydrofolate = N(6)-[(R)-dihydrolipoyl]-L-lysyl-[protein] + (6R)-5,10-methylene-5,6,7,8-tetrahydrofolate + NH4(+)</text>
        <dbReference type="Rhea" id="RHEA:16945"/>
        <dbReference type="Rhea" id="RHEA-COMP:10475"/>
        <dbReference type="Rhea" id="RHEA-COMP:10492"/>
        <dbReference type="ChEBI" id="CHEBI:15636"/>
        <dbReference type="ChEBI" id="CHEBI:28938"/>
        <dbReference type="ChEBI" id="CHEBI:57453"/>
        <dbReference type="ChEBI" id="CHEBI:83100"/>
        <dbReference type="ChEBI" id="CHEBI:83143"/>
        <dbReference type="EC" id="2.1.2.10"/>
    </reaction>
</comment>
<name>A0ABM8ZZ74_9VIBR</name>
<evidence type="ECO:0000256" key="6">
    <source>
        <dbReference type="ARBA" id="ARBA00047665"/>
    </source>
</evidence>
<dbReference type="GO" id="GO:0004047">
    <property type="term" value="F:aminomethyltransferase activity"/>
    <property type="evidence" value="ECO:0007669"/>
    <property type="project" value="UniProtKB-EC"/>
</dbReference>
<dbReference type="Gene3D" id="2.40.30.110">
    <property type="entry name" value="Aminomethyltransferase beta-barrel domains"/>
    <property type="match status" value="1"/>
</dbReference>
<evidence type="ECO:0000313" key="10">
    <source>
        <dbReference type="Proteomes" id="UP000838748"/>
    </source>
</evidence>
<feature type="domain" description="Aminomethyltransferase C-terminal" evidence="8">
    <location>
        <begin position="290"/>
        <end position="368"/>
    </location>
</feature>
<evidence type="ECO:0000256" key="5">
    <source>
        <dbReference type="ARBA" id="ARBA00031395"/>
    </source>
</evidence>
<dbReference type="Pfam" id="PF01571">
    <property type="entry name" value="GCV_T"/>
    <property type="match status" value="1"/>
</dbReference>
<dbReference type="Gene3D" id="3.30.1360.120">
    <property type="entry name" value="Probable tRNA modification gtpase trme, domain 1"/>
    <property type="match status" value="1"/>
</dbReference>
<feature type="domain" description="GCVT N-terminal" evidence="7">
    <location>
        <begin position="13"/>
        <end position="260"/>
    </location>
</feature>
<evidence type="ECO:0000259" key="7">
    <source>
        <dbReference type="Pfam" id="PF01571"/>
    </source>
</evidence>
<comment type="similarity">
    <text evidence="1">Belongs to the GcvT family.</text>
</comment>
<dbReference type="RefSeq" id="WP_237359769.1">
    <property type="nucleotide sequence ID" value="NZ_CAKLDM010000001.1"/>
</dbReference>
<dbReference type="InterPro" id="IPR028896">
    <property type="entry name" value="GcvT/YgfZ/DmdA"/>
</dbReference>
<dbReference type="EC" id="2.1.2.10" evidence="2"/>
<evidence type="ECO:0000256" key="1">
    <source>
        <dbReference type="ARBA" id="ARBA00008609"/>
    </source>
</evidence>
<evidence type="ECO:0000259" key="8">
    <source>
        <dbReference type="Pfam" id="PF08669"/>
    </source>
</evidence>
<gene>
    <name evidence="9" type="primary">gcvT</name>
    <name evidence="9" type="ORF">VMF7928_00350</name>
</gene>
<dbReference type="InterPro" id="IPR013977">
    <property type="entry name" value="GcvT_C"/>
</dbReference>
<dbReference type="SUPFAM" id="SSF101790">
    <property type="entry name" value="Aminomethyltransferase beta-barrel domain"/>
    <property type="match status" value="1"/>
</dbReference>
<keyword evidence="4 9" id="KW-0808">Transferase</keyword>
<dbReference type="PANTHER" id="PTHR43757:SF2">
    <property type="entry name" value="AMINOMETHYLTRANSFERASE, MITOCHONDRIAL"/>
    <property type="match status" value="1"/>
</dbReference>
<dbReference type="Pfam" id="PF08669">
    <property type="entry name" value="GCV_T_C"/>
    <property type="match status" value="1"/>
</dbReference>